<dbReference type="AlphaFoldDB" id="A0A1Z1M0Q7"/>
<reference evidence="5" key="1">
    <citation type="journal article" date="2017" name="J. Phycol.">
        <title>Analysis of chloroplast genomes and a supermatrix inform reclassification of the Rhodomelaceae (Rhodophyta).</title>
        <authorList>
            <person name="Diaz-Tapia P."/>
            <person name="Maggs C.A."/>
            <person name="West J.A."/>
            <person name="Verbruggen H."/>
        </authorList>
    </citation>
    <scope>NUCLEOTIDE SEQUENCE</scope>
    <source>
        <strain evidence="5">DHO101</strain>
    </source>
</reference>
<dbReference type="InterPro" id="IPR018490">
    <property type="entry name" value="cNMP-bd_dom_sf"/>
</dbReference>
<dbReference type="EMBL" id="MF101408">
    <property type="protein sequence ID" value="ARW59470.1"/>
    <property type="molecule type" value="Genomic_DNA"/>
</dbReference>
<dbReference type="SUPFAM" id="SSF51206">
    <property type="entry name" value="cAMP-binding domain-like"/>
    <property type="match status" value="1"/>
</dbReference>
<feature type="domain" description="HTH crp-type" evidence="4">
    <location>
        <begin position="138"/>
        <end position="211"/>
    </location>
</feature>
<dbReference type="RefSeq" id="YP_009391326.1">
    <property type="nucleotide sequence ID" value="NC_035257.1"/>
</dbReference>
<accession>A0A1Z1M0Q7</accession>
<dbReference type="Pfam" id="PF13545">
    <property type="entry name" value="HTH_Crp_2"/>
    <property type="match status" value="1"/>
</dbReference>
<evidence type="ECO:0000313" key="5">
    <source>
        <dbReference type="EMBL" id="ARW59470.1"/>
    </source>
</evidence>
<sequence length="214" mass="25383">MKWINNFSNLQISYYIYKLNKGDKIICNNKSNYDKSIIILYGITYLFKTLNNKQIFPLAILNKNNIIHLDKYHVNKKINYQLIAFETTYLISFSYKNITNKTHLNNNLLLKIITSQELTKKNYEIMINILKHKYIKYRIIQLLLLLSLKFGVINEKEIMIPFSLSQKNLAIITESNKITVNKIINELCKKMLIRYSAKKIIYITDIYMLKSILP</sequence>
<dbReference type="GeneID" id="33352908"/>
<keyword evidence="5" id="KW-0150">Chloroplast</keyword>
<name>A0A1Z1M0Q7_9FLOR</name>
<dbReference type="InterPro" id="IPR036388">
    <property type="entry name" value="WH-like_DNA-bd_sf"/>
</dbReference>
<protein>
    <submittedName>
        <fullName evidence="5">Global nitrogen transcriptional regulator</fullName>
    </submittedName>
</protein>
<dbReference type="GO" id="GO:0006355">
    <property type="term" value="P:regulation of DNA-templated transcription"/>
    <property type="evidence" value="ECO:0007669"/>
    <property type="project" value="InterPro"/>
</dbReference>
<keyword evidence="3" id="KW-0804">Transcription</keyword>
<evidence type="ECO:0000256" key="1">
    <source>
        <dbReference type="ARBA" id="ARBA00023015"/>
    </source>
</evidence>
<evidence type="ECO:0000256" key="3">
    <source>
        <dbReference type="ARBA" id="ARBA00023163"/>
    </source>
</evidence>
<dbReference type="SUPFAM" id="SSF46785">
    <property type="entry name" value="Winged helix' DNA-binding domain"/>
    <property type="match status" value="1"/>
</dbReference>
<dbReference type="InterPro" id="IPR036390">
    <property type="entry name" value="WH_DNA-bd_sf"/>
</dbReference>
<proteinExistence type="predicted"/>
<dbReference type="GO" id="GO:0003677">
    <property type="term" value="F:DNA binding"/>
    <property type="evidence" value="ECO:0007669"/>
    <property type="project" value="UniProtKB-KW"/>
</dbReference>
<dbReference type="InterPro" id="IPR012318">
    <property type="entry name" value="HTH_CRP"/>
</dbReference>
<dbReference type="Gene3D" id="1.10.10.10">
    <property type="entry name" value="Winged helix-like DNA-binding domain superfamily/Winged helix DNA-binding domain"/>
    <property type="match status" value="1"/>
</dbReference>
<keyword evidence="5" id="KW-0934">Plastid</keyword>
<keyword evidence="1" id="KW-0805">Transcription regulation</keyword>
<geneLocation type="chloroplast" evidence="5"/>
<organism evidence="5">
    <name type="scientific">Dipterocladia arabiensis</name>
    <dbReference type="NCBI Taxonomy" id="2007176"/>
    <lineage>
        <taxon>Eukaryota</taxon>
        <taxon>Rhodophyta</taxon>
        <taxon>Florideophyceae</taxon>
        <taxon>Rhodymeniophycidae</taxon>
        <taxon>Ceramiales</taxon>
        <taxon>Dasyaceae</taxon>
        <taxon>Dipterocladia</taxon>
    </lineage>
</organism>
<evidence type="ECO:0000256" key="2">
    <source>
        <dbReference type="ARBA" id="ARBA00023125"/>
    </source>
</evidence>
<gene>
    <name evidence="5" type="primary">ntcA</name>
</gene>
<keyword evidence="2" id="KW-0238">DNA-binding</keyword>
<evidence type="ECO:0000259" key="4">
    <source>
        <dbReference type="Pfam" id="PF13545"/>
    </source>
</evidence>